<dbReference type="GeneID" id="39474093"/>
<dbReference type="InterPro" id="IPR036388">
    <property type="entry name" value="WH-like_DNA-bd_sf"/>
</dbReference>
<gene>
    <name evidence="1" type="ORF">PLA107_032495</name>
</gene>
<keyword evidence="1" id="KW-0614">Plasmid</keyword>
<geneLocation type="plasmid" evidence="2">
    <name>pmppla107</name>
</geneLocation>
<dbReference type="Proteomes" id="UP000006426">
    <property type="component" value="Plasmid pmppla107"/>
</dbReference>
<sequence length="102" mass="11504">MTETTMLRIPKAHPARFFLAAGAIDALDKPTGKTIAHLTGLQESKVKMYIRQLVTDYGMDIEMVGHTYRIKDWGKLLKQSGIRAYLRDYQAGNLNFEASAPF</sequence>
<proteinExistence type="predicted"/>
<name>A0AAD0V9N6_PSEAV</name>
<dbReference type="Gene3D" id="1.10.10.10">
    <property type="entry name" value="Winged helix-like DNA-binding domain superfamily/Winged helix DNA-binding domain"/>
    <property type="match status" value="1"/>
</dbReference>
<reference evidence="1 2" key="1">
    <citation type="journal article" date="2011" name="PLoS Pathog.">
        <title>Dynamic evolution of pathogenicity revealed by sequencing and comparative genomics of 19 Pseudomonas syringae isolates.</title>
        <authorList>
            <person name="Baltrus D.A."/>
            <person name="Nishimura M.T."/>
            <person name="Romanchuk A."/>
            <person name="Chang J.H."/>
            <person name="Mukhtar M.S."/>
            <person name="Cherkis K."/>
            <person name="Roach J."/>
            <person name="Grant S.R."/>
            <person name="Jones C.D."/>
            <person name="Dangl J.L."/>
        </authorList>
    </citation>
    <scope>NUCLEOTIDE SEQUENCE [LARGE SCALE GENOMIC DNA]</scope>
    <source>
        <strain evidence="1 2">M301315</strain>
    </source>
</reference>
<evidence type="ECO:0000313" key="1">
    <source>
        <dbReference type="EMBL" id="AXH59947.1"/>
    </source>
</evidence>
<dbReference type="AlphaFoldDB" id="A0AAD0V9N6"/>
<accession>A0AAD0V9N6</accession>
<dbReference type="EMBL" id="CP031226">
    <property type="protein sequence ID" value="AXH59947.1"/>
    <property type="molecule type" value="Genomic_DNA"/>
</dbReference>
<organism evidence="1 2">
    <name type="scientific">Pseudomonas amygdali pv. lachrymans str. M301315</name>
    <dbReference type="NCBI Taxonomy" id="629260"/>
    <lineage>
        <taxon>Bacteria</taxon>
        <taxon>Pseudomonadati</taxon>
        <taxon>Pseudomonadota</taxon>
        <taxon>Gammaproteobacteria</taxon>
        <taxon>Pseudomonadales</taxon>
        <taxon>Pseudomonadaceae</taxon>
        <taxon>Pseudomonas</taxon>
        <taxon>Pseudomonas amygdali</taxon>
    </lineage>
</organism>
<protein>
    <submittedName>
        <fullName evidence="1">Uncharacterized protein</fullName>
    </submittedName>
</protein>
<dbReference type="RefSeq" id="WP_005741732.1">
    <property type="nucleotide sequence ID" value="NZ_CP031226.1"/>
</dbReference>
<evidence type="ECO:0000313" key="2">
    <source>
        <dbReference type="Proteomes" id="UP000006426"/>
    </source>
</evidence>